<comment type="caution">
    <text evidence="9">The sequence shown here is derived from an EMBL/GenBank/DDBJ whole genome shotgun (WGS) entry which is preliminary data.</text>
</comment>
<comment type="subcellular location">
    <subcellularLocation>
        <location evidence="1">Membrane</location>
    </subcellularLocation>
</comment>
<dbReference type="Gene3D" id="3.40.710.10">
    <property type="entry name" value="DD-peptidase/beta-lactamase superfamily"/>
    <property type="match status" value="1"/>
</dbReference>
<evidence type="ECO:0000256" key="6">
    <source>
        <dbReference type="ARBA" id="ARBA00034000"/>
    </source>
</evidence>
<dbReference type="InterPro" id="IPR050515">
    <property type="entry name" value="Beta-lactam/transpept"/>
</dbReference>
<dbReference type="PANTHER" id="PTHR30627:SF24">
    <property type="entry name" value="PENICILLIN-BINDING PROTEIN 4B"/>
    <property type="match status" value="1"/>
</dbReference>
<keyword evidence="10" id="KW-1185">Reference proteome</keyword>
<dbReference type="InterPro" id="IPR036138">
    <property type="entry name" value="PBP_dimer_sf"/>
</dbReference>
<dbReference type="SUPFAM" id="SSF56519">
    <property type="entry name" value="Penicillin binding protein dimerisation domain"/>
    <property type="match status" value="1"/>
</dbReference>
<accession>A0ABU8H8Y4</accession>
<evidence type="ECO:0000259" key="8">
    <source>
        <dbReference type="Pfam" id="PF03717"/>
    </source>
</evidence>
<dbReference type="InterPro" id="IPR012338">
    <property type="entry name" value="Beta-lactam/transpept-like"/>
</dbReference>
<proteinExistence type="inferred from homology"/>
<dbReference type="SUPFAM" id="SSF56601">
    <property type="entry name" value="beta-lactamase/transpeptidase-like"/>
    <property type="match status" value="1"/>
</dbReference>
<comment type="catalytic activity">
    <reaction evidence="6">
        <text>Preferential cleavage: (Ac)2-L-Lys-D-Ala-|-D-Ala. Also transpeptidation of peptidyl-alanyl moieties that are N-acyl substituents of D-alanine.</text>
        <dbReference type="EC" id="3.4.16.4"/>
    </reaction>
</comment>
<dbReference type="Proteomes" id="UP001312865">
    <property type="component" value="Unassembled WGS sequence"/>
</dbReference>
<evidence type="ECO:0000256" key="2">
    <source>
        <dbReference type="ARBA" id="ARBA00004752"/>
    </source>
</evidence>
<reference evidence="9 10" key="1">
    <citation type="journal article" date="2018" name="J. Microbiol.">
        <title>Bacillus spongiae sp. nov., isolated from sponge of Jeju Island.</title>
        <authorList>
            <person name="Lee G.E."/>
            <person name="Im W.T."/>
            <person name="Park J.S."/>
        </authorList>
    </citation>
    <scope>NUCLEOTIDE SEQUENCE [LARGE SCALE GENOMIC DNA]</scope>
    <source>
        <strain evidence="9 10">135PIL107-10</strain>
    </source>
</reference>
<dbReference type="RefSeq" id="WP_336585155.1">
    <property type="nucleotide sequence ID" value="NZ_JBBAXC010000001.1"/>
</dbReference>
<organism evidence="9 10">
    <name type="scientific">Bacillus spongiae</name>
    <dbReference type="NCBI Taxonomy" id="2683610"/>
    <lineage>
        <taxon>Bacteria</taxon>
        <taxon>Bacillati</taxon>
        <taxon>Bacillota</taxon>
        <taxon>Bacilli</taxon>
        <taxon>Bacillales</taxon>
        <taxon>Bacillaceae</taxon>
        <taxon>Bacillus</taxon>
    </lineage>
</organism>
<gene>
    <name evidence="9" type="ORF">WAK64_01530</name>
</gene>
<evidence type="ECO:0000313" key="9">
    <source>
        <dbReference type="EMBL" id="MEI5905745.1"/>
    </source>
</evidence>
<dbReference type="Gene3D" id="3.90.1310.10">
    <property type="entry name" value="Penicillin-binding protein 2a (Domain 2)"/>
    <property type="match status" value="1"/>
</dbReference>
<dbReference type="Pfam" id="PF03717">
    <property type="entry name" value="PBP_dimer"/>
    <property type="match status" value="1"/>
</dbReference>
<dbReference type="PANTHER" id="PTHR30627">
    <property type="entry name" value="PEPTIDOGLYCAN D,D-TRANSPEPTIDASE"/>
    <property type="match status" value="1"/>
</dbReference>
<dbReference type="InterPro" id="IPR005311">
    <property type="entry name" value="PBP_dimer"/>
</dbReference>
<dbReference type="InterPro" id="IPR001460">
    <property type="entry name" value="PCN-bd_Tpept"/>
</dbReference>
<dbReference type="Pfam" id="PF00905">
    <property type="entry name" value="Transpeptidase"/>
    <property type="match status" value="1"/>
</dbReference>
<evidence type="ECO:0000256" key="5">
    <source>
        <dbReference type="ARBA" id="ARBA00023136"/>
    </source>
</evidence>
<evidence type="ECO:0000256" key="1">
    <source>
        <dbReference type="ARBA" id="ARBA00004370"/>
    </source>
</evidence>
<dbReference type="EC" id="3.4.16.4" evidence="4"/>
<evidence type="ECO:0000256" key="4">
    <source>
        <dbReference type="ARBA" id="ARBA00012448"/>
    </source>
</evidence>
<evidence type="ECO:0000259" key="7">
    <source>
        <dbReference type="Pfam" id="PF00905"/>
    </source>
</evidence>
<comment type="similarity">
    <text evidence="3">Belongs to the transpeptidase family.</text>
</comment>
<protein>
    <recommendedName>
        <fullName evidence="4">serine-type D-Ala-D-Ala carboxypeptidase</fullName>
        <ecNumber evidence="4">3.4.16.4</ecNumber>
    </recommendedName>
</protein>
<comment type="pathway">
    <text evidence="2">Cell wall biogenesis; peptidoglycan biosynthesis.</text>
</comment>
<evidence type="ECO:0000313" key="10">
    <source>
        <dbReference type="Proteomes" id="UP001312865"/>
    </source>
</evidence>
<name>A0ABU8H8Y4_9BACI</name>
<keyword evidence="5" id="KW-0472">Membrane</keyword>
<dbReference type="EMBL" id="JBBAXC010000001">
    <property type="protein sequence ID" value="MEI5905745.1"/>
    <property type="molecule type" value="Genomic_DNA"/>
</dbReference>
<sequence>MKSMRRIKLFAAFMLTLHVLLMGRLLQLQLVQVESYSKKKINLLEKSVKQRTQQFVIDSGRGQFLDANNQPLSYSERYVLVLFPFIQFDDQALAKLSSNIPMDLTTLQKTLKETKQPVKLTQLSLNEHQVKEINNLRLDGVFVVKEKIVKDTPLATQFIGITGENQQLFDQRYPSKSLNPLQPIGQTGLQKMFDELLLSEGNEKLMYHVDAFGRPLFGLDVKYSSPNNSFFPLNIKTTIDGDLQQELENYIDTTSLISGGILLLDIENSELKAVVSRPKITNNDPFSNPGIENLMFTQLTPGSVFKTVIAAAAIENLLVNDQETFDCDKNIYGEIEVEKMQFGQLNFKESFTKSCNAAFGELAVRLTRQNPKLIARYAEKLGVVGGVGWKGDFFHNHNYSQLEEDIGQIYTTTGTDNESVHKQTGIGQLDVQVTPLAIANMMATIARGGERFMVNGVSEVQYQNGSQFYSFDTKHLEGETISPYTAMKLQELLRSVVKSKQGTAHALSELPYEVAGKTGTAEVEIRNGTPYYHKWFAGYFPFDKPKYALVVVNTNTTYSGESAHQLFADTVNILKSRENLLYNQ</sequence>
<evidence type="ECO:0000256" key="3">
    <source>
        <dbReference type="ARBA" id="ARBA00007171"/>
    </source>
</evidence>
<feature type="domain" description="Penicillin-binding protein transpeptidase" evidence="7">
    <location>
        <begin position="259"/>
        <end position="570"/>
    </location>
</feature>
<feature type="domain" description="Penicillin-binding protein dimerisation" evidence="8">
    <location>
        <begin position="57"/>
        <end position="215"/>
    </location>
</feature>